<proteinExistence type="inferred from homology"/>
<keyword evidence="4" id="KW-1185">Reference proteome</keyword>
<dbReference type="PANTHER" id="PTHR10366:SF564">
    <property type="entry name" value="STEROL-4-ALPHA-CARBOXYLATE 3-DEHYDROGENASE, DECARBOXYLATING"/>
    <property type="match status" value="1"/>
</dbReference>
<dbReference type="PANTHER" id="PTHR10366">
    <property type="entry name" value="NAD DEPENDENT EPIMERASE/DEHYDRATASE"/>
    <property type="match status" value="1"/>
</dbReference>
<sequence length="197" mass="21566">MPRTTTCAAQSDLKRQTTSLVPHFPTITGGRLTTTLVEDLTNPELFREAFDENTVGVIHVANPTHGRTEDAVRDILSPAVKGAIGILEAAKIYAGPSFHRVVHLSSIAAIMDSQEGPRPGYTYTDSDWNPVMFEEAAVVEDHASLYTISSMDDFTPTAKFLWRLVDAAEIPQLMWAGCVEVRDTAAMTVAAFEKREA</sequence>
<gene>
    <name evidence="3" type="primary">SPAC513.07</name>
    <name evidence="3" type="ORF">CTA1_8456</name>
</gene>
<dbReference type="SUPFAM" id="SSF51735">
    <property type="entry name" value="NAD(P)-binding Rossmann-fold domains"/>
    <property type="match status" value="1"/>
</dbReference>
<evidence type="ECO:0000256" key="1">
    <source>
        <dbReference type="ARBA" id="ARBA00023002"/>
    </source>
</evidence>
<dbReference type="AlphaFoldDB" id="A0A4U6XFN8"/>
<comment type="caution">
    <text evidence="3">The sequence shown here is derived from an EMBL/GenBank/DDBJ whole genome shotgun (WGS) entry which is preliminary data.</text>
</comment>
<evidence type="ECO:0000256" key="2">
    <source>
        <dbReference type="ARBA" id="ARBA00023445"/>
    </source>
</evidence>
<evidence type="ECO:0000313" key="4">
    <source>
        <dbReference type="Proteomes" id="UP000310108"/>
    </source>
</evidence>
<organism evidence="3 4">
    <name type="scientific">Colletotrichum tanaceti</name>
    <dbReference type="NCBI Taxonomy" id="1306861"/>
    <lineage>
        <taxon>Eukaryota</taxon>
        <taxon>Fungi</taxon>
        <taxon>Dikarya</taxon>
        <taxon>Ascomycota</taxon>
        <taxon>Pezizomycotina</taxon>
        <taxon>Sordariomycetes</taxon>
        <taxon>Hypocreomycetidae</taxon>
        <taxon>Glomerellales</taxon>
        <taxon>Glomerellaceae</taxon>
        <taxon>Colletotrichum</taxon>
        <taxon>Colletotrichum destructivum species complex</taxon>
    </lineage>
</organism>
<dbReference type="EMBL" id="PJEX01000141">
    <property type="protein sequence ID" value="TKW54364.1"/>
    <property type="molecule type" value="Genomic_DNA"/>
</dbReference>
<evidence type="ECO:0000313" key="3">
    <source>
        <dbReference type="EMBL" id="TKW54364.1"/>
    </source>
</evidence>
<dbReference type="OrthoDB" id="2735536at2759"/>
<name>A0A4U6XFN8_9PEZI</name>
<keyword evidence="1" id="KW-0560">Oxidoreductase</keyword>
<dbReference type="Gene3D" id="3.40.50.720">
    <property type="entry name" value="NAD(P)-binding Rossmann-like Domain"/>
    <property type="match status" value="1"/>
</dbReference>
<comment type="similarity">
    <text evidence="2">Belongs to the NAD(P)-dependent epimerase/dehydratase family. Dihydroflavonol-4-reductase subfamily.</text>
</comment>
<dbReference type="InterPro" id="IPR050425">
    <property type="entry name" value="NAD(P)_dehydrat-like"/>
</dbReference>
<reference evidence="3 4" key="1">
    <citation type="journal article" date="2019" name="PLoS ONE">
        <title>Comparative genome analysis indicates high evolutionary potential of pathogenicity genes in Colletotrichum tanaceti.</title>
        <authorList>
            <person name="Lelwala R.V."/>
            <person name="Korhonen P.K."/>
            <person name="Young N.D."/>
            <person name="Scott J.B."/>
            <person name="Ades P.A."/>
            <person name="Gasser R.B."/>
            <person name="Taylor P.W.J."/>
        </authorList>
    </citation>
    <scope>NUCLEOTIDE SEQUENCE [LARGE SCALE GENOMIC DNA]</scope>
    <source>
        <strain evidence="3">BRIP57314</strain>
    </source>
</reference>
<dbReference type="InterPro" id="IPR036291">
    <property type="entry name" value="NAD(P)-bd_dom_sf"/>
</dbReference>
<protein>
    <submittedName>
        <fullName evidence="3">Uncharacterized oxidoreductase</fullName>
    </submittedName>
</protein>
<dbReference type="STRING" id="1306861.A0A4U6XFN8"/>
<dbReference type="Proteomes" id="UP000310108">
    <property type="component" value="Unassembled WGS sequence"/>
</dbReference>
<dbReference type="GO" id="GO:0016616">
    <property type="term" value="F:oxidoreductase activity, acting on the CH-OH group of donors, NAD or NADP as acceptor"/>
    <property type="evidence" value="ECO:0007669"/>
    <property type="project" value="TreeGrafter"/>
</dbReference>
<accession>A0A4U6XFN8</accession>